<dbReference type="Proteomes" id="UP000478836">
    <property type="component" value="Unassembled WGS sequence"/>
</dbReference>
<comment type="caution">
    <text evidence="5">The sequence shown here is derived from an EMBL/GenBank/DDBJ whole genome shotgun (WGS) entry which is preliminary data.</text>
</comment>
<name>A0ABQ6VB61_9MICO</name>
<feature type="region of interest" description="Disordered" evidence="1">
    <location>
        <begin position="1"/>
        <end position="137"/>
    </location>
</feature>
<keyword evidence="2" id="KW-0472">Membrane</keyword>
<evidence type="ECO:0000256" key="2">
    <source>
        <dbReference type="SAM" id="Phobius"/>
    </source>
</evidence>
<keyword evidence="2" id="KW-0812">Transmembrane</keyword>
<evidence type="ECO:0000313" key="6">
    <source>
        <dbReference type="Proteomes" id="UP000478836"/>
    </source>
</evidence>
<evidence type="ECO:0000259" key="3">
    <source>
        <dbReference type="Pfam" id="PF10708"/>
    </source>
</evidence>
<dbReference type="InterPro" id="IPR018929">
    <property type="entry name" value="DUF2510"/>
</dbReference>
<gene>
    <name evidence="5" type="ORF">F6A08_07380</name>
</gene>
<dbReference type="InterPro" id="IPR026004">
    <property type="entry name" value="Septum_form"/>
</dbReference>
<feature type="compositionally biased region" description="Low complexity" evidence="1">
    <location>
        <begin position="81"/>
        <end position="114"/>
    </location>
</feature>
<feature type="transmembrane region" description="Helical" evidence="2">
    <location>
        <begin position="166"/>
        <end position="183"/>
    </location>
</feature>
<dbReference type="Pfam" id="PF10708">
    <property type="entry name" value="DUF2510"/>
    <property type="match status" value="1"/>
</dbReference>
<feature type="domain" description="DUF2510" evidence="3">
    <location>
        <begin position="47"/>
        <end position="78"/>
    </location>
</feature>
<evidence type="ECO:0000259" key="4">
    <source>
        <dbReference type="Pfam" id="PF13845"/>
    </source>
</evidence>
<feature type="region of interest" description="Disordered" evidence="1">
    <location>
        <begin position="250"/>
        <end position="272"/>
    </location>
</feature>
<protein>
    <submittedName>
        <fullName evidence="5">DUF2510 domain-containing protein</fullName>
    </submittedName>
</protein>
<accession>A0ABQ6VB61</accession>
<sequence>MRRTASPKCSATPRPSRPASRPDSEPGRRLHATIEKNTRGTAMTTPAGWYDDGSGNRRWWDGTQWTQHVVTAPQPAPAAPDPSDAAADADASARETVAAAAEATPSEDASATAEPAPFAPPYTAPSSPDTGFARTEPAPAAAYPPYGTVPGAPGVGQPGPSAPSRFPVLGVIGLIVVVVGVIVACLPPIALAGWGLLAVGAVLSLVSLFVRGRKWPGITGLVVAVVGAVLAVAVSLITFTATSIADRAPEPFATPSARPPAEGATPAPGDDPSAIEGAEMVPFAELQVGDCLPLVEYDAEDQIYDLPVVPCEQPHTDEIYYIFQVEGESEFPGDDPLYEIAWDGCIAQFEAFVGVPYESSVLDVYSYQPTRSSWARADDRTVHCIVFSYEDVTGTLRGAGY</sequence>
<dbReference type="EMBL" id="WAAO01000001">
    <property type="protein sequence ID" value="KAB1867579.1"/>
    <property type="molecule type" value="Genomic_DNA"/>
</dbReference>
<dbReference type="Pfam" id="PF13845">
    <property type="entry name" value="Septum_form"/>
    <property type="match status" value="1"/>
</dbReference>
<feature type="domain" description="Septum formation-related" evidence="4">
    <location>
        <begin position="289"/>
        <end position="388"/>
    </location>
</feature>
<keyword evidence="2" id="KW-1133">Transmembrane helix</keyword>
<organism evidence="5 6">
    <name type="scientific">Microbacterium algeriense</name>
    <dbReference type="NCBI Taxonomy" id="2615184"/>
    <lineage>
        <taxon>Bacteria</taxon>
        <taxon>Bacillati</taxon>
        <taxon>Actinomycetota</taxon>
        <taxon>Actinomycetes</taxon>
        <taxon>Micrococcales</taxon>
        <taxon>Microbacteriaceae</taxon>
        <taxon>Microbacterium</taxon>
    </lineage>
</organism>
<evidence type="ECO:0000256" key="1">
    <source>
        <dbReference type="SAM" id="MobiDB-lite"/>
    </source>
</evidence>
<reference evidence="6" key="1">
    <citation type="submission" date="2019-09" db="EMBL/GenBank/DDBJ databases">
        <title>Whole genome sequencing of Microbacterium maritypicum.</title>
        <authorList>
            <person name="Lenchi N."/>
        </authorList>
    </citation>
    <scope>NUCLEOTIDE SEQUENCE [LARGE SCALE GENOMIC DNA]</scope>
    <source>
        <strain evidence="6">G1</strain>
    </source>
</reference>
<evidence type="ECO:0000313" key="5">
    <source>
        <dbReference type="EMBL" id="KAB1867579.1"/>
    </source>
</evidence>
<feature type="transmembrane region" description="Helical" evidence="2">
    <location>
        <begin position="189"/>
        <end position="210"/>
    </location>
</feature>
<keyword evidence="6" id="KW-1185">Reference proteome</keyword>
<feature type="compositionally biased region" description="Basic and acidic residues" evidence="1">
    <location>
        <begin position="20"/>
        <end position="38"/>
    </location>
</feature>
<feature type="transmembrane region" description="Helical" evidence="2">
    <location>
        <begin position="217"/>
        <end position="239"/>
    </location>
</feature>
<proteinExistence type="predicted"/>